<sequence length="1038" mass="112339">MMSQSLATYPLVQCVVSAAQFASGEVSFYDTYAELMAADAEGSCTAPLRIDYDVLEHFRIVRAQRVMRLTMPRVEVRRWAKENGFASQLDAFEDVQEAKRDTKTAATSQTTSAVLLLQLRSEDLSRFLQTIAPLVSASRRARSVSRISVTEPLPLYATLIDPAPDVESETRASSSLGRSSHSGTATPEAPSQKSNAEVMPSEHQRDEQHDDKLTLSQPLPVPPSGVKRCSAERLSTKMLTARLGESPVLLGDEHHRDESRKELPVRGAAEELQQVETLPPSPPPSAQQHAMPDTLASVEEELAGLAEDAEYPPMYSTMEGRRGHHVGQPLKRPGPVLPAALLGGESRQSNYPARGGGGSHSRSGRMATNKGKERSSTKVATAPSLCPSLTSCVADGHAERRPMVREGNPVDPLSPALQAIEAKRKERPHRLVITHLCASDNGSSTPAKAPAAAMAPNDRTSVEEDNFVETVATVTLQSDKIQKGRRESRIRSPFQVESERQDSRHRHATSDNEAAAAKEVTRSADDASTNGSRLHNWPNPSRTSPRKSVHPQHKPPQPKSNKIHSPASSSVLVGDFFSHDDALRKTRELNGAVAELTAVLPSAHAPVLASNDATAHKDVAASAEPRRSVKFPHNVSDACSLKPPQVRLLNAEVRRDVRSYLLDLFPKTSAPTRQLNKSTAKVSAVAATAAAAPSIPRRRGRPPKVKAADTAPQRPPTQRKQTDAAPAMKEDACRVQNSGAAFTYEQRAMLRFKTSPTSLPMPPRKRSRSETPGAAVSAMKHRPTCRGDSATAFLSNQAKQKKRQTTSCRVPDNGATSCTGIDGLSAARDSGMLGPAHGASPFAKDASFLLRRNNEPPQAFKKTEKTNDWAAAACRCSREKGLQTNLNCSGEEREAAAPCSDEGEDTAAAAGRIPLTSLHEALDPQHASLRGGSILHDAVMVEQQHSHPKSNGSSGAERRRDAALADAPPDPTAAASYDVESSSSKATCPLFYRCDSRKERARRLLRYMNLVSQHLAMMHESHDELRGLLLTMLNDSQL</sequence>
<feature type="region of interest" description="Disordered" evidence="1">
    <location>
        <begin position="245"/>
        <end position="292"/>
    </location>
</feature>
<feature type="compositionally biased region" description="Basic and acidic residues" evidence="1">
    <location>
        <begin position="251"/>
        <end position="264"/>
    </location>
</feature>
<feature type="region of interest" description="Disordered" evidence="1">
    <location>
        <begin position="479"/>
        <end position="567"/>
    </location>
</feature>
<feature type="region of interest" description="Disordered" evidence="1">
    <location>
        <begin position="440"/>
        <end position="459"/>
    </location>
</feature>
<dbReference type="AlphaFoldDB" id="A0A0N0DZW8"/>
<feature type="compositionally biased region" description="Low complexity" evidence="1">
    <location>
        <begin position="171"/>
        <end position="185"/>
    </location>
</feature>
<protein>
    <submittedName>
        <fullName evidence="2">Uncharacterized protein</fullName>
    </submittedName>
</protein>
<evidence type="ECO:0000313" key="3">
    <source>
        <dbReference type="Proteomes" id="UP000037923"/>
    </source>
</evidence>
<accession>A0A0N0DZW8</accession>
<dbReference type="GeneID" id="26900424"/>
<name>A0A0N0DZW8_LEPPY</name>
<proteinExistence type="predicted"/>
<feature type="compositionally biased region" description="Low complexity" evidence="1">
    <location>
        <begin position="964"/>
        <end position="975"/>
    </location>
</feature>
<feature type="compositionally biased region" description="Basic and acidic residues" evidence="1">
    <location>
        <begin position="200"/>
        <end position="213"/>
    </location>
</feature>
<comment type="caution">
    <text evidence="2">The sequence shown here is derived from an EMBL/GenBank/DDBJ whole genome shotgun (WGS) entry which is preliminary data.</text>
</comment>
<keyword evidence="3" id="KW-1185">Reference proteome</keyword>
<dbReference type="OMA" id="HFRIVRA"/>
<feature type="region of interest" description="Disordered" evidence="1">
    <location>
        <begin position="688"/>
        <end position="730"/>
    </location>
</feature>
<gene>
    <name evidence="2" type="ORF">ABB37_00126</name>
</gene>
<reference evidence="2 3" key="1">
    <citation type="submission" date="2015-07" db="EMBL/GenBank/DDBJ databases">
        <title>High-quality genome of monoxenous trypanosomatid Leptomonas pyrrhocoris.</title>
        <authorList>
            <person name="Flegontov P."/>
            <person name="Butenko A."/>
            <person name="Firsov S."/>
            <person name="Vlcek C."/>
            <person name="Logacheva M.D."/>
            <person name="Field M."/>
            <person name="Filatov D."/>
            <person name="Flegontova O."/>
            <person name="Gerasimov E."/>
            <person name="Jackson A.P."/>
            <person name="Kelly S."/>
            <person name="Opperdoes F."/>
            <person name="O'Reilly A."/>
            <person name="Votypka J."/>
            <person name="Yurchenko V."/>
            <person name="Lukes J."/>
        </authorList>
    </citation>
    <scope>NUCLEOTIDE SEQUENCE [LARGE SCALE GENOMIC DNA]</scope>
    <source>
        <strain evidence="2">H10</strain>
    </source>
</reference>
<dbReference type="Proteomes" id="UP000037923">
    <property type="component" value="Unassembled WGS sequence"/>
</dbReference>
<feature type="region of interest" description="Disordered" evidence="1">
    <location>
        <begin position="346"/>
        <end position="381"/>
    </location>
</feature>
<evidence type="ECO:0000313" key="2">
    <source>
        <dbReference type="EMBL" id="KPA85772.1"/>
    </source>
</evidence>
<feature type="compositionally biased region" description="Basic and acidic residues" evidence="1">
    <location>
        <begin position="480"/>
        <end position="490"/>
    </location>
</feature>
<dbReference type="RefSeq" id="XP_015664211.1">
    <property type="nucleotide sequence ID" value="XM_015796203.1"/>
</dbReference>
<feature type="compositionally biased region" description="Low complexity" evidence="1">
    <location>
        <begin position="446"/>
        <end position="456"/>
    </location>
</feature>
<dbReference type="VEuPathDB" id="TriTrypDB:LpyrH10_01_1260"/>
<dbReference type="EMBL" id="LGTL01000001">
    <property type="protein sequence ID" value="KPA85772.1"/>
    <property type="molecule type" value="Genomic_DNA"/>
</dbReference>
<dbReference type="OrthoDB" id="267858at2759"/>
<feature type="region of interest" description="Disordered" evidence="1">
    <location>
        <begin position="164"/>
        <end position="231"/>
    </location>
</feature>
<organism evidence="2 3">
    <name type="scientific">Leptomonas pyrrhocoris</name>
    <name type="common">Firebug parasite</name>
    <dbReference type="NCBI Taxonomy" id="157538"/>
    <lineage>
        <taxon>Eukaryota</taxon>
        <taxon>Discoba</taxon>
        <taxon>Euglenozoa</taxon>
        <taxon>Kinetoplastea</taxon>
        <taxon>Metakinetoplastina</taxon>
        <taxon>Trypanosomatida</taxon>
        <taxon>Trypanosomatidae</taxon>
        <taxon>Leishmaniinae</taxon>
        <taxon>Leptomonas</taxon>
    </lineage>
</organism>
<feature type="compositionally biased region" description="Basic residues" evidence="1">
    <location>
        <begin position="544"/>
        <end position="553"/>
    </location>
</feature>
<feature type="compositionally biased region" description="Polar residues" evidence="1">
    <location>
        <begin position="526"/>
        <end position="543"/>
    </location>
</feature>
<evidence type="ECO:0000256" key="1">
    <source>
        <dbReference type="SAM" id="MobiDB-lite"/>
    </source>
</evidence>
<feature type="region of interest" description="Disordered" evidence="1">
    <location>
        <begin position="942"/>
        <end position="979"/>
    </location>
</feature>